<dbReference type="Gene3D" id="1.10.510.10">
    <property type="entry name" value="Transferase(Phosphotransferase) domain 1"/>
    <property type="match status" value="2"/>
</dbReference>
<name>A0AAV6XIK0_9LAMI</name>
<gene>
    <name evidence="12" type="ORF">BUALT_Bualt06G0108600</name>
</gene>
<feature type="compositionally biased region" description="Polar residues" evidence="10">
    <location>
        <begin position="1162"/>
        <end position="1181"/>
    </location>
</feature>
<evidence type="ECO:0000256" key="10">
    <source>
        <dbReference type="SAM" id="MobiDB-lite"/>
    </source>
</evidence>
<feature type="domain" description="Protein kinase" evidence="11">
    <location>
        <begin position="762"/>
        <end position="1002"/>
    </location>
</feature>
<feature type="region of interest" description="Disordered" evidence="10">
    <location>
        <begin position="1133"/>
        <end position="1189"/>
    </location>
</feature>
<dbReference type="GO" id="GO:0005524">
    <property type="term" value="F:ATP binding"/>
    <property type="evidence" value="ECO:0007669"/>
    <property type="project" value="UniProtKB-UniRule"/>
</dbReference>
<evidence type="ECO:0000256" key="1">
    <source>
        <dbReference type="ARBA" id="ARBA00006529"/>
    </source>
</evidence>
<evidence type="ECO:0000256" key="3">
    <source>
        <dbReference type="ARBA" id="ARBA00022679"/>
    </source>
</evidence>
<comment type="catalytic activity">
    <reaction evidence="8">
        <text>L-seryl-[protein] + ATP = O-phospho-L-seryl-[protein] + ADP + H(+)</text>
        <dbReference type="Rhea" id="RHEA:17989"/>
        <dbReference type="Rhea" id="RHEA-COMP:9863"/>
        <dbReference type="Rhea" id="RHEA-COMP:11604"/>
        <dbReference type="ChEBI" id="CHEBI:15378"/>
        <dbReference type="ChEBI" id="CHEBI:29999"/>
        <dbReference type="ChEBI" id="CHEBI:30616"/>
        <dbReference type="ChEBI" id="CHEBI:83421"/>
        <dbReference type="ChEBI" id="CHEBI:456216"/>
        <dbReference type="EC" id="2.7.11.25"/>
    </reaction>
</comment>
<proteinExistence type="inferred from homology"/>
<dbReference type="PANTHER" id="PTHR48016">
    <property type="entry name" value="MAP KINASE KINASE KINASE SSK2-RELATED-RELATED"/>
    <property type="match status" value="1"/>
</dbReference>
<feature type="region of interest" description="Disordered" evidence="10">
    <location>
        <begin position="550"/>
        <end position="570"/>
    </location>
</feature>
<evidence type="ECO:0000256" key="9">
    <source>
        <dbReference type="PROSITE-ProRule" id="PRU10141"/>
    </source>
</evidence>
<feature type="region of interest" description="Disordered" evidence="10">
    <location>
        <begin position="1065"/>
        <end position="1102"/>
    </location>
</feature>
<dbReference type="PROSITE" id="PS00107">
    <property type="entry name" value="PROTEIN_KINASE_ATP"/>
    <property type="match status" value="2"/>
</dbReference>
<feature type="domain" description="Protein kinase" evidence="11">
    <location>
        <begin position="171"/>
        <end position="406"/>
    </location>
</feature>
<evidence type="ECO:0000313" key="12">
    <source>
        <dbReference type="EMBL" id="KAG8381305.1"/>
    </source>
</evidence>
<dbReference type="EC" id="2.7.11.25" evidence="2"/>
<accession>A0AAV6XIK0</accession>
<keyword evidence="4 9" id="KW-0547">Nucleotide-binding</keyword>
<feature type="compositionally biased region" description="Low complexity" evidence="10">
    <location>
        <begin position="142"/>
        <end position="163"/>
    </location>
</feature>
<feature type="region of interest" description="Disordered" evidence="10">
    <location>
        <begin position="727"/>
        <end position="755"/>
    </location>
</feature>
<feature type="compositionally biased region" description="Low complexity" evidence="10">
    <location>
        <begin position="514"/>
        <end position="527"/>
    </location>
</feature>
<dbReference type="SUPFAM" id="SSF56112">
    <property type="entry name" value="Protein kinase-like (PK-like)"/>
    <property type="match status" value="2"/>
</dbReference>
<comment type="similarity">
    <text evidence="1">Belongs to the protein kinase superfamily. STE Ser/Thr protein kinase family. MAP kinase kinase kinase subfamily.</text>
</comment>
<dbReference type="Proteomes" id="UP000826271">
    <property type="component" value="Unassembled WGS sequence"/>
</dbReference>
<dbReference type="Gene3D" id="3.30.200.20">
    <property type="entry name" value="Phosphorylase Kinase, domain 1"/>
    <property type="match status" value="1"/>
</dbReference>
<evidence type="ECO:0000256" key="6">
    <source>
        <dbReference type="ARBA" id="ARBA00022840"/>
    </source>
</evidence>
<keyword evidence="6 9" id="KW-0067">ATP-binding</keyword>
<evidence type="ECO:0000256" key="8">
    <source>
        <dbReference type="ARBA" id="ARBA00048329"/>
    </source>
</evidence>
<dbReference type="InterPro" id="IPR000719">
    <property type="entry name" value="Prot_kinase_dom"/>
</dbReference>
<keyword evidence="3" id="KW-0808">Transferase</keyword>
<feature type="region of interest" description="Disordered" evidence="10">
    <location>
        <begin position="74"/>
        <end position="170"/>
    </location>
</feature>
<dbReference type="Pfam" id="PF00069">
    <property type="entry name" value="Pkinase"/>
    <property type="match status" value="2"/>
</dbReference>
<keyword evidence="13" id="KW-1185">Reference proteome</keyword>
<feature type="binding site" evidence="9">
    <location>
        <position position="791"/>
    </location>
    <ligand>
        <name>ATP</name>
        <dbReference type="ChEBI" id="CHEBI:30616"/>
    </ligand>
</feature>
<reference evidence="12" key="1">
    <citation type="submission" date="2019-10" db="EMBL/GenBank/DDBJ databases">
        <authorList>
            <person name="Zhang R."/>
            <person name="Pan Y."/>
            <person name="Wang J."/>
            <person name="Ma R."/>
            <person name="Yu S."/>
        </authorList>
    </citation>
    <scope>NUCLEOTIDE SEQUENCE</scope>
    <source>
        <strain evidence="12">LA-IB0</strain>
        <tissue evidence="12">Leaf</tissue>
    </source>
</reference>
<evidence type="ECO:0000259" key="11">
    <source>
        <dbReference type="PROSITE" id="PS50011"/>
    </source>
</evidence>
<organism evidence="12 13">
    <name type="scientific">Buddleja alternifolia</name>
    <dbReference type="NCBI Taxonomy" id="168488"/>
    <lineage>
        <taxon>Eukaryota</taxon>
        <taxon>Viridiplantae</taxon>
        <taxon>Streptophyta</taxon>
        <taxon>Embryophyta</taxon>
        <taxon>Tracheophyta</taxon>
        <taxon>Spermatophyta</taxon>
        <taxon>Magnoliopsida</taxon>
        <taxon>eudicotyledons</taxon>
        <taxon>Gunneridae</taxon>
        <taxon>Pentapetalae</taxon>
        <taxon>asterids</taxon>
        <taxon>lamiids</taxon>
        <taxon>Lamiales</taxon>
        <taxon>Scrophulariaceae</taxon>
        <taxon>Buddlejeae</taxon>
        <taxon>Buddleja</taxon>
    </lineage>
</organism>
<feature type="compositionally biased region" description="Low complexity" evidence="10">
    <location>
        <begin position="1089"/>
        <end position="1098"/>
    </location>
</feature>
<dbReference type="InterPro" id="IPR011009">
    <property type="entry name" value="Kinase-like_dom_sf"/>
</dbReference>
<evidence type="ECO:0000256" key="4">
    <source>
        <dbReference type="ARBA" id="ARBA00022741"/>
    </source>
</evidence>
<keyword evidence="5" id="KW-0418">Kinase</keyword>
<dbReference type="PANTHER" id="PTHR48016:SF45">
    <property type="entry name" value="OS04G0559800 PROTEIN"/>
    <property type="match status" value="1"/>
</dbReference>
<dbReference type="EMBL" id="WHWC01000006">
    <property type="protein sequence ID" value="KAG8381305.1"/>
    <property type="molecule type" value="Genomic_DNA"/>
</dbReference>
<comment type="catalytic activity">
    <reaction evidence="7">
        <text>L-threonyl-[protein] + ATP = O-phospho-L-threonyl-[protein] + ADP + H(+)</text>
        <dbReference type="Rhea" id="RHEA:46608"/>
        <dbReference type="Rhea" id="RHEA-COMP:11060"/>
        <dbReference type="Rhea" id="RHEA-COMP:11605"/>
        <dbReference type="ChEBI" id="CHEBI:15378"/>
        <dbReference type="ChEBI" id="CHEBI:30013"/>
        <dbReference type="ChEBI" id="CHEBI:30616"/>
        <dbReference type="ChEBI" id="CHEBI:61977"/>
        <dbReference type="ChEBI" id="CHEBI:456216"/>
        <dbReference type="EC" id="2.7.11.25"/>
    </reaction>
</comment>
<dbReference type="InterPro" id="IPR050538">
    <property type="entry name" value="MAP_kinase_kinase_kinase"/>
</dbReference>
<sequence>MSRNYDNWERLVAAVLKKQQLWQLFHEQSRSPSISSESSGFSFSFHLSSSLDDFPTAEFSASYQKEYDFDSESATDSRSNIVVEDQSPVKNVSSTRSRRRDLKIEVQNLRVPPRTNWPNDSKQQSYPLPLPPVTNSATSPFSRPNSAATSPSAPSRSPESAENVTSPGSHWKKGKFLGRGAFANVYIGFNSEIGGMCAMKEITLLANDGESKRSVRQLGKQLEIEIMLLSSLRHPNIVQYYGSEMVSRESAIRSYTQQILSGLAYLHSKSVAHRDFKGSSILVDPSGRVKLGNFGIAKHIPDQSGPSLLPSSPYWMAPEVLSNPNVRNQAVDMWSLGCTVLEMATSRPPLSQHERMVAMFKARNHKELPIIPDHLSDEGKDFVRCCLQWNPVHRATASQLLEHPFVKNVPPLEKQTLATNAKDTQARVGFSCCRLCSFCYAVVKGIDHARSFHELDSGRLPNHSSMASIYNFHPSDMYTPRNITSPVTAVGSPLRHPRSPQHLNEMISPPPISSPHTTSSSSTSQIPIFSQGHSSPSYWDPNILRGAKSKSHAFQELPSSENDSRGKQLGSTANEQLVLADRVSKKLLNTPLKMNPSLDLNSSSRLPILSLKSATLLYRREEIANVDNKNYDNWERLVSAVLKKQQLWQLFHEQSRSPSISSESSGFNFHLSSSLDDFPSAEFSASYRNEHEFGSESASDSPSNIVVEDQSPVENVSFTRRKRRDLKIEVPNNNITATSPSTPSPSRSPERAENFTIPGSHWKKGKFLGRGEFGNVYSGFNSETGDMCAMKEVTLFANNGESKRSVRQLGKQLGIEIRLLSSLRHPNIVQYYGSEMLGDNFYICLEYISGGSIDDILQQYGRLEISTIRSYTQQILSGLAYLHSKSIAHGHVKGANILLDPNGSVKLANIGIAKHVIMNSNVRNRAFDIWSLGWTLLDMATSKPPLSHYEWMVAMLKAGNHRELPIIPDHLSDEGKDFVRRCFHWNPVHRATASQLLEHPFVKNLPPLQKPPPLEKQTIATNAGIDHARSFHQLDSGRLPIHSSVASIYNFHPSDMYTPRNISPVGSPLRHPRSPQHLNEMISPPPISSPHTTSGSSTCQIPIFSQGHSSPPYWDPNILRGAKSKYHAFKELPSRENDSRGKQLGSTSNGQLVLADRVSKKLLNTPSKMNPSLDPNSSSRLPSHPVARV</sequence>
<evidence type="ECO:0000256" key="7">
    <source>
        <dbReference type="ARBA" id="ARBA00047559"/>
    </source>
</evidence>
<comment type="caution">
    <text evidence="12">The sequence shown here is derived from an EMBL/GenBank/DDBJ whole genome shotgun (WGS) entry which is preliminary data.</text>
</comment>
<dbReference type="GO" id="GO:0004709">
    <property type="term" value="F:MAP kinase kinase kinase activity"/>
    <property type="evidence" value="ECO:0007669"/>
    <property type="project" value="UniProtKB-EC"/>
</dbReference>
<dbReference type="AlphaFoldDB" id="A0AAV6XIK0"/>
<feature type="compositionally biased region" description="Polar residues" evidence="10">
    <location>
        <begin position="116"/>
        <end position="126"/>
    </location>
</feature>
<feature type="binding site" evidence="9">
    <location>
        <position position="200"/>
    </location>
    <ligand>
        <name>ATP</name>
        <dbReference type="ChEBI" id="CHEBI:30616"/>
    </ligand>
</feature>
<evidence type="ECO:0000256" key="5">
    <source>
        <dbReference type="ARBA" id="ARBA00022777"/>
    </source>
</evidence>
<protein>
    <recommendedName>
        <fullName evidence="2">mitogen-activated protein kinase kinase kinase</fullName>
        <ecNumber evidence="2">2.7.11.25</ecNumber>
    </recommendedName>
</protein>
<evidence type="ECO:0000256" key="2">
    <source>
        <dbReference type="ARBA" id="ARBA00012406"/>
    </source>
</evidence>
<evidence type="ECO:0000313" key="13">
    <source>
        <dbReference type="Proteomes" id="UP000826271"/>
    </source>
</evidence>
<feature type="region of interest" description="Disordered" evidence="10">
    <location>
        <begin position="489"/>
        <end position="527"/>
    </location>
</feature>
<feature type="compositionally biased region" description="Low complexity" evidence="10">
    <location>
        <begin position="737"/>
        <end position="747"/>
    </location>
</feature>
<dbReference type="PROSITE" id="PS50011">
    <property type="entry name" value="PROTEIN_KINASE_DOM"/>
    <property type="match status" value="2"/>
</dbReference>
<dbReference type="GO" id="GO:0005737">
    <property type="term" value="C:cytoplasm"/>
    <property type="evidence" value="ECO:0007669"/>
    <property type="project" value="TreeGrafter"/>
</dbReference>
<dbReference type="InterPro" id="IPR017441">
    <property type="entry name" value="Protein_kinase_ATP_BS"/>
</dbReference>